<dbReference type="Proteomes" id="UP000723714">
    <property type="component" value="Unassembled WGS sequence"/>
</dbReference>
<comment type="caution">
    <text evidence="1">The sequence shown here is derived from an EMBL/GenBank/DDBJ whole genome shotgun (WGS) entry which is preliminary data.</text>
</comment>
<organism evidence="1 2">
    <name type="scientific">Faecalicatena faecalis</name>
    <dbReference type="NCBI Taxonomy" id="2726362"/>
    <lineage>
        <taxon>Bacteria</taxon>
        <taxon>Bacillati</taxon>
        <taxon>Bacillota</taxon>
        <taxon>Clostridia</taxon>
        <taxon>Lachnospirales</taxon>
        <taxon>Lachnospiraceae</taxon>
        <taxon>Faecalicatena</taxon>
    </lineage>
</organism>
<gene>
    <name evidence="1" type="ORF">HGO97_007545</name>
</gene>
<accession>A0ABS6D248</accession>
<reference evidence="1 2" key="1">
    <citation type="submission" date="2021-06" db="EMBL/GenBank/DDBJ databases">
        <title>Faecalicatena sp. nov. isolated from porcine feces.</title>
        <authorList>
            <person name="Oh B.S."/>
            <person name="Lee J.H."/>
        </authorList>
    </citation>
    <scope>NUCLEOTIDE SEQUENCE [LARGE SCALE GENOMIC DNA]</scope>
    <source>
        <strain evidence="1 2">AGMB00832</strain>
    </source>
</reference>
<proteinExistence type="predicted"/>
<protein>
    <submittedName>
        <fullName evidence="1">Uncharacterized protein</fullName>
    </submittedName>
</protein>
<name>A0ABS6D248_9FIRM</name>
<keyword evidence="2" id="KW-1185">Reference proteome</keyword>
<sequence length="92" mass="10649">MTLNDFLRLLNNSDRLRIVKGGETKYVGYLGNFKQDNAELTGAEEVEKFRAVPEITHKQWKGKGLRPPIQPEETAQYSFSDLQMSLYYTIHI</sequence>
<evidence type="ECO:0000313" key="1">
    <source>
        <dbReference type="EMBL" id="MBU3875664.1"/>
    </source>
</evidence>
<evidence type="ECO:0000313" key="2">
    <source>
        <dbReference type="Proteomes" id="UP000723714"/>
    </source>
</evidence>
<dbReference type="EMBL" id="JABACJ020000005">
    <property type="protein sequence ID" value="MBU3875664.1"/>
    <property type="molecule type" value="Genomic_DNA"/>
</dbReference>